<evidence type="ECO:0000256" key="1">
    <source>
        <dbReference type="ARBA" id="ARBA00007248"/>
    </source>
</evidence>
<evidence type="ECO:0000313" key="4">
    <source>
        <dbReference type="Proteomes" id="UP001589828"/>
    </source>
</evidence>
<evidence type="ECO:0000256" key="2">
    <source>
        <dbReference type="SAM" id="SignalP"/>
    </source>
</evidence>
<name>A0ABV6LDF0_9SPHI</name>
<feature type="chain" id="PRO_5045376412" evidence="2">
    <location>
        <begin position="18"/>
        <end position="305"/>
    </location>
</feature>
<protein>
    <submittedName>
        <fullName evidence="3">FimB/Mfa2 family fimbrial subunit</fullName>
    </submittedName>
</protein>
<keyword evidence="2" id="KW-0732">Signal</keyword>
<evidence type="ECO:0000313" key="3">
    <source>
        <dbReference type="EMBL" id="MFC0517507.1"/>
    </source>
</evidence>
<dbReference type="RefSeq" id="WP_377025257.1">
    <property type="nucleotide sequence ID" value="NZ_JBHLTS010000074.1"/>
</dbReference>
<dbReference type="EMBL" id="JBHLTS010000074">
    <property type="protein sequence ID" value="MFC0517507.1"/>
    <property type="molecule type" value="Genomic_DNA"/>
</dbReference>
<comment type="similarity">
    <text evidence="1">Belongs to the bacteroidetes fimbrillin superfamily. FimB/Mfa2 family.</text>
</comment>
<organism evidence="3 4">
    <name type="scientific">Mucilaginibacter angelicae</name>
    <dbReference type="NCBI Taxonomy" id="869718"/>
    <lineage>
        <taxon>Bacteria</taxon>
        <taxon>Pseudomonadati</taxon>
        <taxon>Bacteroidota</taxon>
        <taxon>Sphingobacteriia</taxon>
        <taxon>Sphingobacteriales</taxon>
        <taxon>Sphingobacteriaceae</taxon>
        <taxon>Mucilaginibacter</taxon>
    </lineage>
</organism>
<dbReference type="PROSITE" id="PS51257">
    <property type="entry name" value="PROKAR_LIPOPROTEIN"/>
    <property type="match status" value="1"/>
</dbReference>
<dbReference type="Proteomes" id="UP001589828">
    <property type="component" value="Unassembled WGS sequence"/>
</dbReference>
<comment type="caution">
    <text evidence="3">The sequence shown here is derived from an EMBL/GenBank/DDBJ whole genome shotgun (WGS) entry which is preliminary data.</text>
</comment>
<feature type="signal peptide" evidence="2">
    <location>
        <begin position="1"/>
        <end position="17"/>
    </location>
</feature>
<dbReference type="InterPro" id="IPR014941">
    <property type="entry name" value="FimB/Mfa2/Mfa3"/>
</dbReference>
<reference evidence="3 4" key="1">
    <citation type="submission" date="2024-09" db="EMBL/GenBank/DDBJ databases">
        <authorList>
            <person name="Sun Q."/>
            <person name="Mori K."/>
        </authorList>
    </citation>
    <scope>NUCLEOTIDE SEQUENCE [LARGE SCALE GENOMIC DNA]</scope>
    <source>
        <strain evidence="3 4">NCAIM B.02415</strain>
    </source>
</reference>
<accession>A0ABV6LDF0</accession>
<keyword evidence="4" id="KW-1185">Reference proteome</keyword>
<sequence length="305" mass="33327">MKKYLSLLFLMCFFTFACKKKHDPVPDPVQKVYKANFNLTGFTQSIAGVSNGKQHVNSVGTNAAPVPVTTDYFKVIKYLVYDANGNLFHSLTIDSTASNFGNISDNLPAGTYTIGIAAGQAGLTYNKDLNNVFYYASSMGSSLPWGDTFFNKSQLTVSGDVTRDVTLSRIVGQLEINIEDAIPAVAKSIDITIKNEYSYYSFANELPNSGSPEAFTTIIPEASKGKTNFKINKIIANTVAPFVVTITCYDANQKNIGQGAVINNVTCQKNTRTILSGKLFNGLSNNTFIINLNNNWDPTPIVIHY</sequence>
<proteinExistence type="inferred from homology"/>
<gene>
    <name evidence="3" type="ORF">ACFFGT_25065</name>
</gene>
<dbReference type="Pfam" id="PF08842">
    <property type="entry name" value="Mfa2"/>
    <property type="match status" value="1"/>
</dbReference>